<proteinExistence type="predicted"/>
<dbReference type="Proteomes" id="UP000446786">
    <property type="component" value="Unassembled WGS sequence"/>
</dbReference>
<gene>
    <name evidence="1" type="ORF">GRI94_13740</name>
</gene>
<keyword evidence="2" id="KW-1185">Reference proteome</keyword>
<name>A0A845B1M5_9SPHN</name>
<evidence type="ECO:0008006" key="3">
    <source>
        <dbReference type="Google" id="ProtNLM"/>
    </source>
</evidence>
<dbReference type="OrthoDB" id="7594608at2"/>
<dbReference type="AlphaFoldDB" id="A0A845B1M5"/>
<accession>A0A845B1M5</accession>
<reference evidence="1 2" key="1">
    <citation type="submission" date="2019-12" db="EMBL/GenBank/DDBJ databases">
        <title>Genomic-based taxomic classification of the family Erythrobacteraceae.</title>
        <authorList>
            <person name="Xu L."/>
        </authorList>
    </citation>
    <scope>NUCLEOTIDE SEQUENCE [LARGE SCALE GENOMIC DNA]</scope>
    <source>
        <strain evidence="1 2">JCM 16677</strain>
    </source>
</reference>
<protein>
    <recommendedName>
        <fullName evidence="3">Lipoprotein</fullName>
    </recommendedName>
</protein>
<sequence>MRIILASTMALALAACGSEKSGTIETEDGETAEYTIDDSSGGVTASIETEDGTATMQTGENVKADLPNGFSVYPGATIQSVTNVAQDGDKGSLVMLESTDSPQKIADHYRKEAEAAGISIEMDLTVNDGKMIGGTGENGMSFSLNATPSEGTTQAQLMVSEGLGN</sequence>
<evidence type="ECO:0000313" key="2">
    <source>
        <dbReference type="Proteomes" id="UP000446786"/>
    </source>
</evidence>
<dbReference type="PROSITE" id="PS51257">
    <property type="entry name" value="PROKAR_LIPOPROTEIN"/>
    <property type="match status" value="1"/>
</dbReference>
<comment type="caution">
    <text evidence="1">The sequence shown here is derived from an EMBL/GenBank/DDBJ whole genome shotgun (WGS) entry which is preliminary data.</text>
</comment>
<evidence type="ECO:0000313" key="1">
    <source>
        <dbReference type="EMBL" id="MXP32888.1"/>
    </source>
</evidence>
<dbReference type="RefSeq" id="WP_160780185.1">
    <property type="nucleotide sequence ID" value="NZ_BAAAZF010000001.1"/>
</dbReference>
<organism evidence="1 2">
    <name type="scientific">Parerythrobacter jejuensis</name>
    <dbReference type="NCBI Taxonomy" id="795812"/>
    <lineage>
        <taxon>Bacteria</taxon>
        <taxon>Pseudomonadati</taxon>
        <taxon>Pseudomonadota</taxon>
        <taxon>Alphaproteobacteria</taxon>
        <taxon>Sphingomonadales</taxon>
        <taxon>Erythrobacteraceae</taxon>
        <taxon>Parerythrobacter</taxon>
    </lineage>
</organism>
<dbReference type="EMBL" id="WTYE01000001">
    <property type="protein sequence ID" value="MXP32888.1"/>
    <property type="molecule type" value="Genomic_DNA"/>
</dbReference>